<feature type="transmembrane region" description="Helical" evidence="22">
    <location>
        <begin position="204"/>
        <end position="222"/>
    </location>
</feature>
<evidence type="ECO:0000256" key="17">
    <source>
        <dbReference type="ARBA" id="ARBA00036250"/>
    </source>
</evidence>
<accession>A0A8B7ZH20</accession>
<comment type="catalytic activity">
    <reaction evidence="20">
        <text>pemetrexed(in) + H(+)(in) = pemetrexed(out) + H(+)(out)</text>
        <dbReference type="Rhea" id="RHEA:70171"/>
        <dbReference type="ChEBI" id="CHEBI:15378"/>
        <dbReference type="ChEBI" id="CHEBI:63724"/>
    </reaction>
</comment>
<feature type="transmembrane region" description="Helical" evidence="22">
    <location>
        <begin position="178"/>
        <end position="198"/>
    </location>
</feature>
<evidence type="ECO:0000256" key="13">
    <source>
        <dbReference type="ARBA" id="ARBA00023136"/>
    </source>
</evidence>
<dbReference type="GO" id="GO:0016323">
    <property type="term" value="C:basolateral plasma membrane"/>
    <property type="evidence" value="ECO:0007669"/>
    <property type="project" value="UniProtKB-SubCell"/>
</dbReference>
<keyword evidence="10" id="KW-0769">Symport</keyword>
<dbReference type="RefSeq" id="XP_022104299.1">
    <property type="nucleotide sequence ID" value="XM_022248607.1"/>
</dbReference>
<evidence type="ECO:0000256" key="7">
    <source>
        <dbReference type="ARBA" id="ARBA00022490"/>
    </source>
</evidence>
<keyword evidence="9" id="KW-0967">Endosome</keyword>
<evidence type="ECO:0000256" key="4">
    <source>
        <dbReference type="ARBA" id="ARBA00004554"/>
    </source>
</evidence>
<sequence length="499" mass="54517">MAIGQGIYKYLAAEHVLFVYMMASGLSIPTKTQYIERRIAKDLGVESYTETTCLTNKSSPDYEIQVEIQRQSTMWMLYITLCIQFPALILSNICGGISDRYGRHVPCAVPCIGLILNYVISAIVVVFELPLAMFLAASLIVGLSGDVTSVVTGCAGYISDVTLPKSKERTTRFALIDVSYTMSNSLIQFAIGYVISLYGFAAPFYVGIVLIAICACCIIFCLPDRRAYAPSSSTNTAIQTNSSSKEETPKNPINVFRNVYCLFKSAPGRPGRRGWRLCAFNFIICASIMLIVANSVISVLYTTGQPFCLNPVQEGHYGAAMFAVFTGGTLLAVTVLQRFLPPFWIMHLTSVSVISSVVLVALAKTTLLLYISLFVGMFTYMAIPVSRSKMADMYEADEQGVLFAFSGCLCGLAAFVTPLIFNAIYSSTLHFMPGFVYFVMAVVGGAAWLVILILHVKEPRGNTHYQQLHGDDLDGLPTSCPNDDGDDGVGHEEVGFKHN</sequence>
<dbReference type="Gene3D" id="1.20.1250.20">
    <property type="entry name" value="MFS general substrate transporter like domains"/>
    <property type="match status" value="1"/>
</dbReference>
<feature type="transmembrane region" description="Helical" evidence="22">
    <location>
        <begin position="277"/>
        <end position="297"/>
    </location>
</feature>
<feature type="transmembrane region" description="Helical" evidence="22">
    <location>
        <begin position="400"/>
        <end position="425"/>
    </location>
</feature>
<dbReference type="OrthoDB" id="3026777at2759"/>
<dbReference type="RefSeq" id="XP_022104302.1">
    <property type="nucleotide sequence ID" value="XM_022248610.1"/>
</dbReference>
<dbReference type="PANTHER" id="PTHR23507">
    <property type="entry name" value="ZGC:174356"/>
    <property type="match status" value="1"/>
</dbReference>
<keyword evidence="23" id="KW-1185">Reference proteome</keyword>
<keyword evidence="6" id="KW-1003">Cell membrane</keyword>
<evidence type="ECO:0000256" key="10">
    <source>
        <dbReference type="ARBA" id="ARBA00022847"/>
    </source>
</evidence>
<evidence type="ECO:0000256" key="9">
    <source>
        <dbReference type="ARBA" id="ARBA00022753"/>
    </source>
</evidence>
<evidence type="ECO:0000256" key="1">
    <source>
        <dbReference type="ARBA" id="ARBA00004337"/>
    </source>
</evidence>
<dbReference type="InterPro" id="IPR011701">
    <property type="entry name" value="MFS"/>
</dbReference>
<evidence type="ECO:0000256" key="5">
    <source>
        <dbReference type="ARBA" id="ARBA00022448"/>
    </source>
</evidence>
<gene>
    <name evidence="24 25 26 27 28 29" type="primary">LOC110986608</name>
</gene>
<feature type="transmembrane region" description="Helical" evidence="22">
    <location>
        <begin position="431"/>
        <end position="454"/>
    </location>
</feature>
<keyword evidence="8 22" id="KW-0812">Transmembrane</keyword>
<evidence type="ECO:0000313" key="25">
    <source>
        <dbReference type="RefSeq" id="XP_022104298.1"/>
    </source>
</evidence>
<evidence type="ECO:0000313" key="27">
    <source>
        <dbReference type="RefSeq" id="XP_022104300.1"/>
    </source>
</evidence>
<keyword evidence="14" id="KW-1015">Disulfide bond</keyword>
<dbReference type="Pfam" id="PF07690">
    <property type="entry name" value="MFS_1"/>
    <property type="match status" value="1"/>
</dbReference>
<evidence type="ECO:0000256" key="22">
    <source>
        <dbReference type="SAM" id="Phobius"/>
    </source>
</evidence>
<dbReference type="RefSeq" id="XP_022104297.1">
    <property type="nucleotide sequence ID" value="XM_022248605.1"/>
</dbReference>
<dbReference type="GO" id="GO:0015293">
    <property type="term" value="F:symporter activity"/>
    <property type="evidence" value="ECO:0007669"/>
    <property type="project" value="UniProtKB-KW"/>
</dbReference>
<evidence type="ECO:0000313" key="26">
    <source>
        <dbReference type="RefSeq" id="XP_022104299.1"/>
    </source>
</evidence>
<organism evidence="23 29">
    <name type="scientific">Acanthaster planci</name>
    <name type="common">Crown-of-thorns starfish</name>
    <dbReference type="NCBI Taxonomy" id="133434"/>
    <lineage>
        <taxon>Eukaryota</taxon>
        <taxon>Metazoa</taxon>
        <taxon>Echinodermata</taxon>
        <taxon>Eleutherozoa</taxon>
        <taxon>Asterozoa</taxon>
        <taxon>Asteroidea</taxon>
        <taxon>Valvatacea</taxon>
        <taxon>Valvatida</taxon>
        <taxon>Acanthasteridae</taxon>
        <taxon>Acanthaster</taxon>
    </lineage>
</organism>
<evidence type="ECO:0000256" key="2">
    <source>
        <dbReference type="ARBA" id="ARBA00004424"/>
    </source>
</evidence>
<proteinExistence type="predicted"/>
<keyword evidence="13 22" id="KW-0472">Membrane</keyword>
<dbReference type="OMA" id="WQEITNT"/>
<evidence type="ECO:0000256" key="21">
    <source>
        <dbReference type="ARBA" id="ARBA00047850"/>
    </source>
</evidence>
<evidence type="ECO:0000256" key="19">
    <source>
        <dbReference type="ARBA" id="ARBA00042514"/>
    </source>
</evidence>
<feature type="transmembrane region" description="Helical" evidence="22">
    <location>
        <begin position="7"/>
        <end position="28"/>
    </location>
</feature>
<evidence type="ECO:0000256" key="14">
    <source>
        <dbReference type="ARBA" id="ARBA00023157"/>
    </source>
</evidence>
<evidence type="ECO:0000256" key="8">
    <source>
        <dbReference type="ARBA" id="ARBA00022692"/>
    </source>
</evidence>
<comment type="catalytic activity">
    <reaction evidence="16">
        <text>(6S)-5-methyl-5,6,7,8-tetrahydrofolate(in) + H(+)(in) = (6S)-5-methyl-5,6,7,8-tetrahydrofolate(out) + H(+)(out)</text>
        <dbReference type="Rhea" id="RHEA:70167"/>
        <dbReference type="ChEBI" id="CHEBI:15378"/>
        <dbReference type="ChEBI" id="CHEBI:18608"/>
    </reaction>
</comment>
<evidence type="ECO:0000256" key="20">
    <source>
        <dbReference type="ARBA" id="ARBA00047769"/>
    </source>
</evidence>
<dbReference type="RefSeq" id="XP_022104300.1">
    <property type="nucleotide sequence ID" value="XM_022248608.1"/>
</dbReference>
<dbReference type="AlphaFoldDB" id="A0A8B7ZH20"/>
<keyword evidence="7" id="KW-0963">Cytoplasm</keyword>
<comment type="catalytic activity">
    <reaction evidence="17">
        <text>folate(in) + H(+)(in) = folate(out) + H(+)(out)</text>
        <dbReference type="Rhea" id="RHEA:70159"/>
        <dbReference type="ChEBI" id="CHEBI:15378"/>
        <dbReference type="ChEBI" id="CHEBI:62501"/>
    </reaction>
</comment>
<keyword evidence="12 22" id="KW-1133">Transmembrane helix</keyword>
<dbReference type="InterPro" id="IPR036259">
    <property type="entry name" value="MFS_trans_sf"/>
</dbReference>
<dbReference type="SUPFAM" id="SSF103473">
    <property type="entry name" value="MFS general substrate transporter"/>
    <property type="match status" value="1"/>
</dbReference>
<evidence type="ECO:0000256" key="11">
    <source>
        <dbReference type="ARBA" id="ARBA00022954"/>
    </source>
</evidence>
<comment type="subcellular location">
    <subcellularLocation>
        <location evidence="2">Apical cell membrane</location>
        <topology evidence="2">Multi-pass membrane protein</topology>
    </subcellularLocation>
    <subcellularLocation>
        <location evidence="4">Basolateral cell membrane</location>
        <topology evidence="4">Multi-pass membrane protein</topology>
    </subcellularLocation>
    <subcellularLocation>
        <location evidence="3">Cytoplasm</location>
    </subcellularLocation>
    <subcellularLocation>
        <location evidence="1">Endosome membrane</location>
        <topology evidence="1">Multi-pass membrane protein</topology>
    </subcellularLocation>
</comment>
<evidence type="ECO:0000256" key="15">
    <source>
        <dbReference type="ARBA" id="ARBA00023180"/>
    </source>
</evidence>
<feature type="transmembrane region" description="Helical" evidence="22">
    <location>
        <begin position="317"/>
        <end position="336"/>
    </location>
</feature>
<feature type="transmembrane region" description="Helical" evidence="22">
    <location>
        <begin position="343"/>
        <end position="362"/>
    </location>
</feature>
<feature type="transmembrane region" description="Helical" evidence="22">
    <location>
        <begin position="75"/>
        <end position="95"/>
    </location>
</feature>
<keyword evidence="5" id="KW-0813">Transport</keyword>
<evidence type="ECO:0000313" key="29">
    <source>
        <dbReference type="RefSeq" id="XP_022104302.1"/>
    </source>
</evidence>
<evidence type="ECO:0000256" key="18">
    <source>
        <dbReference type="ARBA" id="ARBA00040650"/>
    </source>
</evidence>
<evidence type="ECO:0000313" key="24">
    <source>
        <dbReference type="RefSeq" id="XP_022104297.1"/>
    </source>
</evidence>
<dbReference type="Proteomes" id="UP000694845">
    <property type="component" value="Unplaced"/>
</dbReference>
<comment type="catalytic activity">
    <reaction evidence="21">
        <text>methotrexate(in) + H(+)(in) = methotrexate(out) + H(+)(out)</text>
        <dbReference type="Rhea" id="RHEA:70163"/>
        <dbReference type="ChEBI" id="CHEBI:15378"/>
        <dbReference type="ChEBI" id="CHEBI:50681"/>
    </reaction>
</comment>
<keyword evidence="11" id="KW-0290">Folate-binding</keyword>
<evidence type="ECO:0000256" key="12">
    <source>
        <dbReference type="ARBA" id="ARBA00022989"/>
    </source>
</evidence>
<feature type="transmembrane region" description="Helical" evidence="22">
    <location>
        <begin position="368"/>
        <end position="388"/>
    </location>
</feature>
<dbReference type="RefSeq" id="XP_022104298.1">
    <property type="nucleotide sequence ID" value="XM_022248606.1"/>
</dbReference>
<dbReference type="KEGG" id="aplc:110986608"/>
<dbReference type="GeneID" id="110986608"/>
<dbReference type="GO" id="GO:0010008">
    <property type="term" value="C:endosome membrane"/>
    <property type="evidence" value="ECO:0007669"/>
    <property type="project" value="UniProtKB-SubCell"/>
</dbReference>
<feature type="transmembrane region" description="Helical" evidence="22">
    <location>
        <begin position="133"/>
        <end position="158"/>
    </location>
</feature>
<evidence type="ECO:0000256" key="6">
    <source>
        <dbReference type="ARBA" id="ARBA00022475"/>
    </source>
</evidence>
<dbReference type="GO" id="GO:0016324">
    <property type="term" value="C:apical plasma membrane"/>
    <property type="evidence" value="ECO:0007669"/>
    <property type="project" value="UniProtKB-SubCell"/>
</dbReference>
<feature type="transmembrane region" description="Helical" evidence="22">
    <location>
        <begin position="107"/>
        <end position="127"/>
    </location>
</feature>
<dbReference type="RefSeq" id="XP_022104301.1">
    <property type="nucleotide sequence ID" value="XM_022248609.1"/>
</dbReference>
<reference evidence="24 25" key="1">
    <citation type="submission" date="2025-04" db="UniProtKB">
        <authorList>
            <consortium name="RefSeq"/>
        </authorList>
    </citation>
    <scope>IDENTIFICATION</scope>
</reference>
<dbReference type="GO" id="GO:0005542">
    <property type="term" value="F:folic acid binding"/>
    <property type="evidence" value="ECO:0007669"/>
    <property type="project" value="UniProtKB-KW"/>
</dbReference>
<evidence type="ECO:0000313" key="23">
    <source>
        <dbReference type="Proteomes" id="UP000694845"/>
    </source>
</evidence>
<keyword evidence="15" id="KW-0325">Glycoprotein</keyword>
<evidence type="ECO:0000256" key="3">
    <source>
        <dbReference type="ARBA" id="ARBA00004496"/>
    </source>
</evidence>
<protein>
    <recommendedName>
        <fullName evidence="18">Proton-coupled folate transporter</fullName>
    </recommendedName>
    <alternativeName>
        <fullName evidence="19">Solute carrier family 46 member 1</fullName>
    </alternativeName>
</protein>
<dbReference type="PANTHER" id="PTHR23507:SF2">
    <property type="entry name" value="PROTON-COUPLED FOLATE TRANSPORTER"/>
    <property type="match status" value="1"/>
</dbReference>
<evidence type="ECO:0000313" key="28">
    <source>
        <dbReference type="RefSeq" id="XP_022104301.1"/>
    </source>
</evidence>
<evidence type="ECO:0000256" key="16">
    <source>
        <dbReference type="ARBA" id="ARBA00036193"/>
    </source>
</evidence>
<name>A0A8B7ZH20_ACAPL</name>